<proteinExistence type="predicted"/>
<organism evidence="1 2">
    <name type="scientific">Cyphellophora europaea (strain CBS 101466)</name>
    <name type="common">Phialophora europaea</name>
    <dbReference type="NCBI Taxonomy" id="1220924"/>
    <lineage>
        <taxon>Eukaryota</taxon>
        <taxon>Fungi</taxon>
        <taxon>Dikarya</taxon>
        <taxon>Ascomycota</taxon>
        <taxon>Pezizomycotina</taxon>
        <taxon>Eurotiomycetes</taxon>
        <taxon>Chaetothyriomycetidae</taxon>
        <taxon>Chaetothyriales</taxon>
        <taxon>Cyphellophoraceae</taxon>
        <taxon>Cyphellophora</taxon>
    </lineage>
</organism>
<accession>W2S668</accession>
<dbReference type="EMBL" id="KI635846">
    <property type="protein sequence ID" value="ETN44197.1"/>
    <property type="molecule type" value="Genomic_DNA"/>
</dbReference>
<protein>
    <submittedName>
        <fullName evidence="1">Uncharacterized protein</fullName>
    </submittedName>
</protein>
<reference evidence="1 2" key="1">
    <citation type="submission" date="2013-03" db="EMBL/GenBank/DDBJ databases">
        <title>The Genome Sequence of Phialophora europaea CBS 101466.</title>
        <authorList>
            <consortium name="The Broad Institute Genomics Platform"/>
            <person name="Cuomo C."/>
            <person name="de Hoog S."/>
            <person name="Gorbushina A."/>
            <person name="Walker B."/>
            <person name="Young S.K."/>
            <person name="Zeng Q."/>
            <person name="Gargeya S."/>
            <person name="Fitzgerald M."/>
            <person name="Haas B."/>
            <person name="Abouelleil A."/>
            <person name="Allen A.W."/>
            <person name="Alvarado L."/>
            <person name="Arachchi H.M."/>
            <person name="Berlin A.M."/>
            <person name="Chapman S.B."/>
            <person name="Gainer-Dewar J."/>
            <person name="Goldberg J."/>
            <person name="Griggs A."/>
            <person name="Gujja S."/>
            <person name="Hansen M."/>
            <person name="Howarth C."/>
            <person name="Imamovic A."/>
            <person name="Ireland A."/>
            <person name="Larimer J."/>
            <person name="McCowan C."/>
            <person name="Murphy C."/>
            <person name="Pearson M."/>
            <person name="Poon T.W."/>
            <person name="Priest M."/>
            <person name="Roberts A."/>
            <person name="Saif S."/>
            <person name="Shea T."/>
            <person name="Sisk P."/>
            <person name="Sykes S."/>
            <person name="Wortman J."/>
            <person name="Nusbaum C."/>
            <person name="Birren B."/>
        </authorList>
    </citation>
    <scope>NUCLEOTIDE SEQUENCE [LARGE SCALE GENOMIC DNA]</scope>
    <source>
        <strain evidence="1 2">CBS 101466</strain>
    </source>
</reference>
<gene>
    <name evidence="1" type="ORF">HMPREF1541_10748</name>
</gene>
<dbReference type="AlphaFoldDB" id="W2S668"/>
<dbReference type="GeneID" id="19978087"/>
<name>W2S668_CYPE1</name>
<sequence>MSPTDTPWDGKFSCSRSDPYGPLKMDPNGLADLSFDPSIRAQDHVLQNPSLFPSVRPSFQDLHDMIGIPAFAKYRDAIDKQYEFLDASRLTIIAQLTADAYTKTGLRPTETQIKKSVEVLDRYLPIGLCSSAHIDPNRLRYSIKHGQRAVAFFVLKGLQACLAEVEVRNNLNMVQLKHIVIEAVEALQEKLVQVSMYQHGGKEAFKLALAANDHDVILYDTSALRTLLDEAQQELCDTVEDHASRMVAVTMQPADFRIWNAVGACKLLLRRIVDIDDDDIEDEVLW</sequence>
<dbReference type="RefSeq" id="XP_008713639.1">
    <property type="nucleotide sequence ID" value="XM_008715417.1"/>
</dbReference>
<evidence type="ECO:0000313" key="2">
    <source>
        <dbReference type="Proteomes" id="UP000030752"/>
    </source>
</evidence>
<dbReference type="Proteomes" id="UP000030752">
    <property type="component" value="Unassembled WGS sequence"/>
</dbReference>
<evidence type="ECO:0000313" key="1">
    <source>
        <dbReference type="EMBL" id="ETN44197.1"/>
    </source>
</evidence>
<dbReference type="HOGENOM" id="CLU_973235_0_0_1"/>
<dbReference type="VEuPathDB" id="FungiDB:HMPREF1541_10748"/>
<keyword evidence="2" id="KW-1185">Reference proteome</keyword>
<dbReference type="InParanoid" id="W2S668"/>